<evidence type="ECO:0000259" key="2">
    <source>
        <dbReference type="PROSITE" id="PS50943"/>
    </source>
</evidence>
<dbReference type="AlphaFoldDB" id="A0A0C2VGB8"/>
<comment type="caution">
    <text evidence="4">The sequence shown here is derived from an EMBL/GenBank/DDBJ whole genome shotgun (WGS) entry which is preliminary data.</text>
</comment>
<dbReference type="GO" id="GO:0003700">
    <property type="term" value="F:DNA-binding transcription factor activity"/>
    <property type="evidence" value="ECO:0007669"/>
    <property type="project" value="TreeGrafter"/>
</dbReference>
<organism evidence="4 5">
    <name type="scientific">Jeotgalibacillus alimentarius</name>
    <dbReference type="NCBI Taxonomy" id="135826"/>
    <lineage>
        <taxon>Bacteria</taxon>
        <taxon>Bacillati</taxon>
        <taxon>Bacillota</taxon>
        <taxon>Bacilli</taxon>
        <taxon>Bacillales</taxon>
        <taxon>Caryophanaceae</taxon>
        <taxon>Jeotgalibacillus</taxon>
    </lineage>
</organism>
<feature type="domain" description="HTH cro/C1-type" evidence="2">
    <location>
        <begin position="6"/>
        <end position="61"/>
    </location>
</feature>
<dbReference type="OrthoDB" id="5190137at2"/>
<dbReference type="InterPro" id="IPR001387">
    <property type="entry name" value="Cro/C1-type_HTH"/>
</dbReference>
<feature type="domain" description="Sin" evidence="3">
    <location>
        <begin position="64"/>
        <end position="102"/>
    </location>
</feature>
<dbReference type="SUPFAM" id="SSF47413">
    <property type="entry name" value="lambda repressor-like DNA-binding domains"/>
    <property type="match status" value="1"/>
</dbReference>
<name>A0A0C2VGB8_9BACL</name>
<dbReference type="Pfam" id="PF01381">
    <property type="entry name" value="HTH_3"/>
    <property type="match status" value="1"/>
</dbReference>
<keyword evidence="5" id="KW-1185">Reference proteome</keyword>
<reference evidence="4 5" key="1">
    <citation type="submission" date="2015-01" db="EMBL/GenBank/DDBJ databases">
        <title>Genome sequence of Jeotgalibacillus alimentarius.</title>
        <authorList>
            <person name="Goh K.M."/>
            <person name="Chan K.-G."/>
            <person name="Yaakop A.S."/>
            <person name="Ee R."/>
            <person name="Gan H.M."/>
            <person name="Chan C.S."/>
        </authorList>
    </citation>
    <scope>NUCLEOTIDE SEQUENCE [LARGE SCALE GENOMIC DNA]</scope>
    <source>
        <strain evidence="4 5">YKJ-13</strain>
    </source>
</reference>
<dbReference type="EMBL" id="JXRQ01000029">
    <property type="protein sequence ID" value="KIL43541.1"/>
    <property type="molecule type" value="Genomic_DNA"/>
</dbReference>
<dbReference type="PANTHER" id="PTHR46797">
    <property type="entry name" value="HTH-TYPE TRANSCRIPTIONAL REGULATOR"/>
    <property type="match status" value="1"/>
</dbReference>
<dbReference type="RefSeq" id="WP_041123729.1">
    <property type="nucleotide sequence ID" value="NZ_JXRQ01000029.1"/>
</dbReference>
<dbReference type="PROSITE" id="PS51500">
    <property type="entry name" value="SIN"/>
    <property type="match status" value="1"/>
</dbReference>
<protein>
    <submittedName>
        <fullName evidence="4">Transcriptional regulator</fullName>
    </submittedName>
</protein>
<dbReference type="GO" id="GO:0005829">
    <property type="term" value="C:cytosol"/>
    <property type="evidence" value="ECO:0007669"/>
    <property type="project" value="TreeGrafter"/>
</dbReference>
<dbReference type="SMART" id="SM00530">
    <property type="entry name" value="HTH_XRE"/>
    <property type="match status" value="1"/>
</dbReference>
<evidence type="ECO:0000256" key="1">
    <source>
        <dbReference type="ARBA" id="ARBA00023125"/>
    </source>
</evidence>
<evidence type="ECO:0000259" key="3">
    <source>
        <dbReference type="PROSITE" id="PS51500"/>
    </source>
</evidence>
<sequence length="120" mass="14034">MIGDKIKYLRLKKGYSVSHLASRSNVSKSYLSNLENNKKNNPSLFILSKIAHTLEVSVEYLVDKEMDFEKRHLDPEWLTLIEESIKEGMSKEDFSAFHQYLKFRKNMTDVHRNPVGKSEI</sequence>
<dbReference type="PATRIC" id="fig|135826.4.peg.3225"/>
<evidence type="ECO:0000313" key="4">
    <source>
        <dbReference type="EMBL" id="KIL43541.1"/>
    </source>
</evidence>
<accession>A0A0C2VGB8</accession>
<dbReference type="GO" id="GO:0003677">
    <property type="term" value="F:DNA binding"/>
    <property type="evidence" value="ECO:0007669"/>
    <property type="project" value="UniProtKB-KW"/>
</dbReference>
<evidence type="ECO:0000313" key="5">
    <source>
        <dbReference type="Proteomes" id="UP000031950"/>
    </source>
</evidence>
<proteinExistence type="predicted"/>
<dbReference type="GO" id="GO:0046983">
    <property type="term" value="F:protein dimerization activity"/>
    <property type="evidence" value="ECO:0007669"/>
    <property type="project" value="InterPro"/>
</dbReference>
<keyword evidence="1" id="KW-0238">DNA-binding</keyword>
<dbReference type="SUPFAM" id="SSF47406">
    <property type="entry name" value="SinR repressor dimerisation domain-like"/>
    <property type="match status" value="1"/>
</dbReference>
<dbReference type="Proteomes" id="UP000031950">
    <property type="component" value="Unassembled WGS sequence"/>
</dbReference>
<dbReference type="InterPro" id="IPR036281">
    <property type="entry name" value="SinR/SinI_dimer_dom_sf"/>
</dbReference>
<gene>
    <name evidence="4" type="ORF">KP77_32470</name>
</gene>
<dbReference type="PROSITE" id="PS50943">
    <property type="entry name" value="HTH_CROC1"/>
    <property type="match status" value="1"/>
</dbReference>
<dbReference type="InterPro" id="IPR010982">
    <property type="entry name" value="Lambda_DNA-bd_dom_sf"/>
</dbReference>
<dbReference type="InterPro" id="IPR010981">
    <property type="entry name" value="SinR/SinI_dimer_dom"/>
</dbReference>
<dbReference type="InterPro" id="IPR050807">
    <property type="entry name" value="TransReg_Diox_bact_type"/>
</dbReference>
<dbReference type="CDD" id="cd00093">
    <property type="entry name" value="HTH_XRE"/>
    <property type="match status" value="1"/>
</dbReference>
<dbReference type="PANTHER" id="PTHR46797:SF1">
    <property type="entry name" value="METHYLPHOSPHONATE SYNTHASE"/>
    <property type="match status" value="1"/>
</dbReference>
<dbReference type="Gene3D" id="1.10.260.40">
    <property type="entry name" value="lambda repressor-like DNA-binding domains"/>
    <property type="match status" value="1"/>
</dbReference>
<dbReference type="STRING" id="135826.KP77_32470"/>